<dbReference type="PANTHER" id="PTHR24559">
    <property type="entry name" value="TRANSPOSON TY3-I GAG-POL POLYPROTEIN"/>
    <property type="match status" value="1"/>
</dbReference>
<keyword evidence="7" id="KW-0695">RNA-directed DNA polymerase</keyword>
<evidence type="ECO:0000256" key="6">
    <source>
        <dbReference type="ARBA" id="ARBA00022801"/>
    </source>
</evidence>
<gene>
    <name evidence="10" type="primary">pol_134</name>
    <name evidence="10" type="ORF">CM83_242</name>
</gene>
<dbReference type="InterPro" id="IPR053134">
    <property type="entry name" value="RNA-dir_DNA_polymerase"/>
</dbReference>
<keyword evidence="2" id="KW-0808">Transferase</keyword>
<keyword evidence="4" id="KW-0540">Nuclease</keyword>
<keyword evidence="5" id="KW-0255">Endonuclease</keyword>
<feature type="non-terminal residue" evidence="10">
    <location>
        <position position="1"/>
    </location>
</feature>
<accession>A0A0A9XS21</accession>
<name>A0A0A9XS21_LYGHE</name>
<evidence type="ECO:0000256" key="3">
    <source>
        <dbReference type="ARBA" id="ARBA00022695"/>
    </source>
</evidence>
<keyword evidence="6" id="KW-0378">Hydrolase</keyword>
<reference evidence="10" key="2">
    <citation type="submission" date="2014-07" db="EMBL/GenBank/DDBJ databases">
        <authorList>
            <person name="Hull J."/>
        </authorList>
    </citation>
    <scope>NUCLEOTIDE SEQUENCE</scope>
</reference>
<evidence type="ECO:0000256" key="8">
    <source>
        <dbReference type="SAM" id="MobiDB-lite"/>
    </source>
</evidence>
<dbReference type="GO" id="GO:0003964">
    <property type="term" value="F:RNA-directed DNA polymerase activity"/>
    <property type="evidence" value="ECO:0007669"/>
    <property type="project" value="UniProtKB-KW"/>
</dbReference>
<evidence type="ECO:0000256" key="1">
    <source>
        <dbReference type="ARBA" id="ARBA00022670"/>
    </source>
</evidence>
<dbReference type="Gene3D" id="3.10.10.10">
    <property type="entry name" value="HIV Type 1 Reverse Transcriptase, subunit A, domain 1"/>
    <property type="match status" value="1"/>
</dbReference>
<dbReference type="CDD" id="cd01647">
    <property type="entry name" value="RT_LTR"/>
    <property type="match status" value="1"/>
</dbReference>
<feature type="domain" description="Reverse transcriptase" evidence="9">
    <location>
        <begin position="177"/>
        <end position="295"/>
    </location>
</feature>
<dbReference type="GO" id="GO:0008233">
    <property type="term" value="F:peptidase activity"/>
    <property type="evidence" value="ECO:0007669"/>
    <property type="project" value="UniProtKB-KW"/>
</dbReference>
<reference evidence="10" key="1">
    <citation type="journal article" date="2014" name="PLoS ONE">
        <title>Transcriptome-Based Identification of ABC Transporters in the Western Tarnished Plant Bug Lygus hesperus.</title>
        <authorList>
            <person name="Hull J.J."/>
            <person name="Chaney K."/>
            <person name="Geib S.M."/>
            <person name="Fabrick J.A."/>
            <person name="Brent C.S."/>
            <person name="Walsh D."/>
            <person name="Lavine L.C."/>
        </authorList>
    </citation>
    <scope>NUCLEOTIDE SEQUENCE</scope>
</reference>
<evidence type="ECO:0000256" key="7">
    <source>
        <dbReference type="ARBA" id="ARBA00022918"/>
    </source>
</evidence>
<dbReference type="Pfam" id="PF00078">
    <property type="entry name" value="RVT_1"/>
    <property type="match status" value="1"/>
</dbReference>
<dbReference type="InterPro" id="IPR043128">
    <property type="entry name" value="Rev_trsase/Diguanyl_cyclase"/>
</dbReference>
<dbReference type="PANTHER" id="PTHR24559:SF444">
    <property type="entry name" value="REVERSE TRANSCRIPTASE DOMAIN-CONTAINING PROTEIN"/>
    <property type="match status" value="1"/>
</dbReference>
<dbReference type="GO" id="GO:0004519">
    <property type="term" value="F:endonuclease activity"/>
    <property type="evidence" value="ECO:0007669"/>
    <property type="project" value="UniProtKB-KW"/>
</dbReference>
<evidence type="ECO:0000313" key="10">
    <source>
        <dbReference type="EMBL" id="JAG23542.1"/>
    </source>
</evidence>
<dbReference type="PROSITE" id="PS50878">
    <property type="entry name" value="RT_POL"/>
    <property type="match status" value="1"/>
</dbReference>
<dbReference type="EMBL" id="GBHO01020062">
    <property type="protein sequence ID" value="JAG23542.1"/>
    <property type="molecule type" value="Transcribed_RNA"/>
</dbReference>
<evidence type="ECO:0000256" key="4">
    <source>
        <dbReference type="ARBA" id="ARBA00022722"/>
    </source>
</evidence>
<evidence type="ECO:0000259" key="9">
    <source>
        <dbReference type="PROSITE" id="PS50878"/>
    </source>
</evidence>
<protein>
    <submittedName>
        <fullName evidence="10">Retrovirus-related Pol polyprotein from transposon gypsy</fullName>
    </submittedName>
</protein>
<dbReference type="InterPro" id="IPR043502">
    <property type="entry name" value="DNA/RNA_pol_sf"/>
</dbReference>
<feature type="non-terminal residue" evidence="10">
    <location>
        <position position="295"/>
    </location>
</feature>
<dbReference type="InterPro" id="IPR000477">
    <property type="entry name" value="RT_dom"/>
</dbReference>
<keyword evidence="1" id="KW-0645">Protease</keyword>
<keyword evidence="3" id="KW-0548">Nucleotidyltransferase</keyword>
<sequence>STLTKGGMQPAITDPTPFAPATHVSAVGHSATLPNVNNDSFGQNDQGETLGIGIWTGEEPMFGNLFDNSPVLDQEQVDGGSGSCDTLPIDEEPCEDFEEIKEKLREGLRHLGNLDRELVESSLLKYLALFGAANGRGCTTDLSFTIDTGDNPPVNRRSYPIPIALRENAQEQVEDMLRRGIIRPSISPYQSPVVMVKKKSSDKPAYRFCVDYRGLNAQTKTQIYPLPIIDEVLTMMGKAKIFSSLDLSSGYWQLPLREVDKEKTAFCTNTGLYEFQVLPFGLKNAPAYFQRVMTR</sequence>
<dbReference type="Gene3D" id="3.30.70.270">
    <property type="match status" value="1"/>
</dbReference>
<dbReference type="AlphaFoldDB" id="A0A0A9XS21"/>
<organism evidence="10">
    <name type="scientific">Lygus hesperus</name>
    <name type="common">Western plant bug</name>
    <dbReference type="NCBI Taxonomy" id="30085"/>
    <lineage>
        <taxon>Eukaryota</taxon>
        <taxon>Metazoa</taxon>
        <taxon>Ecdysozoa</taxon>
        <taxon>Arthropoda</taxon>
        <taxon>Hexapoda</taxon>
        <taxon>Insecta</taxon>
        <taxon>Pterygota</taxon>
        <taxon>Neoptera</taxon>
        <taxon>Paraneoptera</taxon>
        <taxon>Hemiptera</taxon>
        <taxon>Heteroptera</taxon>
        <taxon>Panheteroptera</taxon>
        <taxon>Cimicomorpha</taxon>
        <taxon>Miridae</taxon>
        <taxon>Mirini</taxon>
        <taxon>Lygus</taxon>
    </lineage>
</organism>
<dbReference type="SUPFAM" id="SSF56672">
    <property type="entry name" value="DNA/RNA polymerases"/>
    <property type="match status" value="1"/>
</dbReference>
<dbReference type="GO" id="GO:0006508">
    <property type="term" value="P:proteolysis"/>
    <property type="evidence" value="ECO:0007669"/>
    <property type="project" value="UniProtKB-KW"/>
</dbReference>
<evidence type="ECO:0000256" key="5">
    <source>
        <dbReference type="ARBA" id="ARBA00022759"/>
    </source>
</evidence>
<evidence type="ECO:0000256" key="2">
    <source>
        <dbReference type="ARBA" id="ARBA00022679"/>
    </source>
</evidence>
<feature type="region of interest" description="Disordered" evidence="8">
    <location>
        <begin position="1"/>
        <end position="21"/>
    </location>
</feature>
<proteinExistence type="predicted"/>
<dbReference type="FunFam" id="3.10.10.10:FF:000007">
    <property type="entry name" value="Retrovirus-related Pol polyprotein from transposon 17.6-like Protein"/>
    <property type="match status" value="1"/>
</dbReference>